<dbReference type="Proteomes" id="UP001321473">
    <property type="component" value="Unassembled WGS sequence"/>
</dbReference>
<evidence type="ECO:0000313" key="2">
    <source>
        <dbReference type="EMBL" id="KAK8766413.1"/>
    </source>
</evidence>
<protein>
    <submittedName>
        <fullName evidence="2">Uncharacterized protein</fullName>
    </submittedName>
</protein>
<keyword evidence="3" id="KW-1185">Reference proteome</keyword>
<name>A0AAQ4DVC3_AMBAM</name>
<accession>A0AAQ4DVC3</accession>
<proteinExistence type="predicted"/>
<dbReference type="EMBL" id="JARKHS020026365">
    <property type="protein sequence ID" value="KAK8766413.1"/>
    <property type="molecule type" value="Genomic_DNA"/>
</dbReference>
<feature type="compositionally biased region" description="Basic residues" evidence="1">
    <location>
        <begin position="25"/>
        <end position="34"/>
    </location>
</feature>
<organism evidence="2 3">
    <name type="scientific">Amblyomma americanum</name>
    <name type="common">Lone star tick</name>
    <dbReference type="NCBI Taxonomy" id="6943"/>
    <lineage>
        <taxon>Eukaryota</taxon>
        <taxon>Metazoa</taxon>
        <taxon>Ecdysozoa</taxon>
        <taxon>Arthropoda</taxon>
        <taxon>Chelicerata</taxon>
        <taxon>Arachnida</taxon>
        <taxon>Acari</taxon>
        <taxon>Parasitiformes</taxon>
        <taxon>Ixodida</taxon>
        <taxon>Ixodoidea</taxon>
        <taxon>Ixodidae</taxon>
        <taxon>Amblyomminae</taxon>
        <taxon>Amblyomma</taxon>
    </lineage>
</organism>
<feature type="region of interest" description="Disordered" evidence="1">
    <location>
        <begin position="1"/>
        <end position="41"/>
    </location>
</feature>
<evidence type="ECO:0000256" key="1">
    <source>
        <dbReference type="SAM" id="MobiDB-lite"/>
    </source>
</evidence>
<sequence length="74" mass="8646">MCSDKNVARRLHGPTPHDPAMRMTPARHARRRGKGWMVSSRRSQLTPSFLESCNWVRDLATWLRGTRRQRNDGM</sequence>
<dbReference type="AlphaFoldDB" id="A0AAQ4DVC3"/>
<reference evidence="2 3" key="1">
    <citation type="journal article" date="2023" name="Arcadia Sci">
        <title>De novo assembly of a long-read Amblyomma americanum tick genome.</title>
        <authorList>
            <person name="Chou S."/>
            <person name="Poskanzer K.E."/>
            <person name="Rollins M."/>
            <person name="Thuy-Boun P.S."/>
        </authorList>
    </citation>
    <scope>NUCLEOTIDE SEQUENCE [LARGE SCALE GENOMIC DNA]</scope>
    <source>
        <strain evidence="2">F_SG_1</strain>
        <tissue evidence="2">Salivary glands</tissue>
    </source>
</reference>
<evidence type="ECO:0000313" key="3">
    <source>
        <dbReference type="Proteomes" id="UP001321473"/>
    </source>
</evidence>
<gene>
    <name evidence="2" type="ORF">V5799_006806</name>
</gene>
<comment type="caution">
    <text evidence="2">The sequence shown here is derived from an EMBL/GenBank/DDBJ whole genome shotgun (WGS) entry which is preliminary data.</text>
</comment>